<name>A0A830HVU9_9CHLO</name>
<accession>A0A830HVU9</accession>
<keyword evidence="2" id="KW-1185">Reference proteome</keyword>
<sequence>MCASGTPRWKMPLPVRPRFDASSVAFALALHRAASLSAPAETKGAMRVLVLNNENNEDYHAIPIGSTSSKSPFVVVSTKWSDQSVDNAHCGLLTKNIVGQDATKALRIKFIEKLLEALDGVDYEHVQNDCRGFFGPKFELQHFCQRSKFVEVKMMPEVRAKILTATVSQLTTLNAAFKDQLGQLRQEFTDSQGNPHEYKTTIGPTISDHDLTLHVQLASMALTLTTNESTRGGGTDTRFAPTFDGDVERWADWHFAFTAYAHSRKW</sequence>
<reference evidence="1" key="1">
    <citation type="submission" date="2020-10" db="EMBL/GenBank/DDBJ databases">
        <title>Unveiling of a novel bifunctional photoreceptor, Dualchrome1, isolated from a cosmopolitan green alga.</title>
        <authorList>
            <person name="Suzuki S."/>
            <person name="Kawachi M."/>
        </authorList>
    </citation>
    <scope>NUCLEOTIDE SEQUENCE</scope>
    <source>
        <strain evidence="1">NIES 2893</strain>
    </source>
</reference>
<gene>
    <name evidence="1" type="ORF">PPROV_001009200</name>
</gene>
<dbReference type="Proteomes" id="UP000660262">
    <property type="component" value="Unassembled WGS sequence"/>
</dbReference>
<dbReference type="EMBL" id="BNJQ01000034">
    <property type="protein sequence ID" value="GHP11364.1"/>
    <property type="molecule type" value="Genomic_DNA"/>
</dbReference>
<protein>
    <submittedName>
        <fullName evidence="1">Uncharacterized protein</fullName>
    </submittedName>
</protein>
<organism evidence="1 2">
    <name type="scientific">Pycnococcus provasolii</name>
    <dbReference type="NCBI Taxonomy" id="41880"/>
    <lineage>
        <taxon>Eukaryota</taxon>
        <taxon>Viridiplantae</taxon>
        <taxon>Chlorophyta</taxon>
        <taxon>Pseudoscourfieldiophyceae</taxon>
        <taxon>Pseudoscourfieldiales</taxon>
        <taxon>Pycnococcaceae</taxon>
        <taxon>Pycnococcus</taxon>
    </lineage>
</organism>
<evidence type="ECO:0000313" key="2">
    <source>
        <dbReference type="Proteomes" id="UP000660262"/>
    </source>
</evidence>
<comment type="caution">
    <text evidence="1">The sequence shown here is derived from an EMBL/GenBank/DDBJ whole genome shotgun (WGS) entry which is preliminary data.</text>
</comment>
<evidence type="ECO:0000313" key="1">
    <source>
        <dbReference type="EMBL" id="GHP11364.1"/>
    </source>
</evidence>
<proteinExistence type="predicted"/>
<dbReference type="AlphaFoldDB" id="A0A830HVU9"/>